<dbReference type="Pfam" id="PF07940">
    <property type="entry name" value="Hepar_II_III_C"/>
    <property type="match status" value="1"/>
</dbReference>
<feature type="region of interest" description="Disordered" evidence="2">
    <location>
        <begin position="509"/>
        <end position="630"/>
    </location>
</feature>
<dbReference type="STRING" id="104102.AtDm6_0334"/>
<sequence>MPLRRWTRTARLAYAMRNPLGGFGRVPEGPAQTLRDPWPGDAIVGEKLVRNQTLFQGELRNLQHRQWDNPAWPDAYRRWLQSFVWLRDLRELGAESARIKARSLVATWIAMPAADRPISDPSITGARLAAWLSYYEFFAAAADDGFRKSLMAALMMEARSIMALMPEEVQGWHALTALKGLLAVAVAIPDQPEFLSRYLRLIDNAISEQFLPDGGPVTRCPEDQFQAVRELAEMLSILQLARLPLPTTLMEAANRAAPALRAMRHGDGGLMLFNGSAEQNPLLVEHVLNRASRSRVLAASLPETGFLRLASGRALLLVDADAPAAPGHDKTAHAGMLSFEFSSGRQRLIVNCGASTQRGWAQALRQAAAHSVLEFADISPMVVDATGAVIKRPKITRTHVTQDGAHWLQMTHDGYQPQGGGLYSRQLYLGKDGQTLRGEETLHGGTRADFCVRFHLHPEVMVEQVENGFLLYTHEESWLFQSDAHASVEESVYLGGPERVATLQIVLFPTLPPEPEDPPAPEEHTTPSPENGEDTEADLSTASAVSDEAPLFQETEQPHNSALPSVPDAPATQPEEISHPPETATQLEETDSLAPEQEASSADASQPPDEEDEYAPIMRDPPPADSVPSLLAGVAHLHYTPQRTTVTMAESLFAEQNRTPAAEAAAARQARKAEAARASGAEPVSAPSALTQQPALQPPLCPPIRWALSLVSE</sequence>
<dbReference type="Gene3D" id="1.50.10.100">
    <property type="entry name" value="Chondroitin AC/alginate lyase"/>
    <property type="match status" value="1"/>
</dbReference>
<name>A0A094YVM2_9PROT</name>
<dbReference type="AlphaFoldDB" id="A0A094YVM2"/>
<reference evidence="4 5" key="1">
    <citation type="submission" date="2014-06" db="EMBL/GenBank/DDBJ databases">
        <title>Functional and comparative genomic analyses of the Drosophila gut microbiota identify candidate symbiosis factors.</title>
        <authorList>
            <person name="Newell P.D."/>
            <person name="Chaston J.M."/>
            <person name="Douglas A.E."/>
        </authorList>
    </citation>
    <scope>NUCLEOTIDE SEQUENCE [LARGE SCALE GENOMIC DNA]</scope>
    <source>
        <strain evidence="4 5">DmCS_006</strain>
    </source>
</reference>
<keyword evidence="5" id="KW-1185">Reference proteome</keyword>
<feature type="region of interest" description="Disordered" evidence="2">
    <location>
        <begin position="658"/>
        <end position="701"/>
    </location>
</feature>
<dbReference type="GO" id="GO:0030313">
    <property type="term" value="C:cell envelope"/>
    <property type="evidence" value="ECO:0007669"/>
    <property type="project" value="UniProtKB-SubCell"/>
</dbReference>
<dbReference type="EMBL" id="JOKM01000017">
    <property type="protein sequence ID" value="KGB26055.1"/>
    <property type="molecule type" value="Genomic_DNA"/>
</dbReference>
<dbReference type="GO" id="GO:0016829">
    <property type="term" value="F:lyase activity"/>
    <property type="evidence" value="ECO:0007669"/>
    <property type="project" value="InterPro"/>
</dbReference>
<gene>
    <name evidence="4" type="ORF">AtDm6_0334</name>
</gene>
<evidence type="ECO:0000313" key="5">
    <source>
        <dbReference type="Proteomes" id="UP000029448"/>
    </source>
</evidence>
<dbReference type="RefSeq" id="WP_035377579.1">
    <property type="nucleotide sequence ID" value="NZ_JACAOJ010000010.1"/>
</dbReference>
<feature type="compositionally biased region" description="Polar residues" evidence="2">
    <location>
        <begin position="554"/>
        <end position="563"/>
    </location>
</feature>
<dbReference type="PATRIC" id="fig|104102.7.peg.330"/>
<evidence type="ECO:0000259" key="3">
    <source>
        <dbReference type="Pfam" id="PF07940"/>
    </source>
</evidence>
<feature type="domain" description="Heparinase II/III-like C-terminal" evidence="3">
    <location>
        <begin position="299"/>
        <end position="507"/>
    </location>
</feature>
<dbReference type="Gene3D" id="2.70.98.70">
    <property type="match status" value="1"/>
</dbReference>
<evidence type="ECO:0000256" key="1">
    <source>
        <dbReference type="ARBA" id="ARBA00004196"/>
    </source>
</evidence>
<feature type="compositionally biased region" description="Low complexity" evidence="2">
    <location>
        <begin position="658"/>
        <end position="668"/>
    </location>
</feature>
<comment type="caution">
    <text evidence="4">The sequence shown here is derived from an EMBL/GenBank/DDBJ whole genome shotgun (WGS) entry which is preliminary data.</text>
</comment>
<dbReference type="InterPro" id="IPR012480">
    <property type="entry name" value="Hepar_II_III_C"/>
</dbReference>
<dbReference type="Proteomes" id="UP000029448">
    <property type="component" value="Unassembled WGS sequence"/>
</dbReference>
<accession>A0A094YVM2</accession>
<evidence type="ECO:0000256" key="2">
    <source>
        <dbReference type="SAM" id="MobiDB-lite"/>
    </source>
</evidence>
<proteinExistence type="predicted"/>
<protein>
    <submittedName>
        <fullName evidence="4">Heparinase II/III-like</fullName>
    </submittedName>
</protein>
<evidence type="ECO:0000313" key="4">
    <source>
        <dbReference type="EMBL" id="KGB26055.1"/>
    </source>
</evidence>
<dbReference type="GeneID" id="89477111"/>
<comment type="subcellular location">
    <subcellularLocation>
        <location evidence="1">Cell envelope</location>
    </subcellularLocation>
</comment>
<dbReference type="InterPro" id="IPR008929">
    <property type="entry name" value="Chondroitin_lyas"/>
</dbReference>
<feature type="compositionally biased region" description="Low complexity" evidence="2">
    <location>
        <begin position="676"/>
        <end position="695"/>
    </location>
</feature>
<organism evidence="4 5">
    <name type="scientific">Acetobacter tropicalis</name>
    <dbReference type="NCBI Taxonomy" id="104102"/>
    <lineage>
        <taxon>Bacteria</taxon>
        <taxon>Pseudomonadati</taxon>
        <taxon>Pseudomonadota</taxon>
        <taxon>Alphaproteobacteria</taxon>
        <taxon>Acetobacterales</taxon>
        <taxon>Acetobacteraceae</taxon>
        <taxon>Acetobacter</taxon>
    </lineage>
</organism>